<feature type="compositionally biased region" description="Polar residues" evidence="1">
    <location>
        <begin position="537"/>
        <end position="553"/>
    </location>
</feature>
<dbReference type="EnsemblMetazoa" id="GPAI017508-RA">
    <property type="protein sequence ID" value="GPAI017508-PA"/>
    <property type="gene ID" value="GPAI017508"/>
</dbReference>
<dbReference type="AlphaFoldDB" id="A0A1A9ZKC5"/>
<feature type="compositionally biased region" description="Polar residues" evidence="1">
    <location>
        <begin position="103"/>
        <end position="112"/>
    </location>
</feature>
<sequence length="553" mass="62687">MNYTQKQIQLQQNHNYYTQVHERQAARMRTRSEWFLGPKDDDILCVDDIIQIPANTCSNCYLQQQQQQQQQQHQQQQNQHEHEYPVGYLGGGSTRDMRHSERSAVSNVSPPMQDQAAGVLNNTTLLYYKQPTSQQPHQHQQHQLQRQSFHLAPEHMDTDEECFQGASASLHSMQQPKATRKIPTTSTVASSGCADVAVGDGGCPAMLLDNNYGRYNFVDDKNLKNSTSTFTNTTTTITTTTTTTTDNHNKENNNNNIANNNSNNNNNNKSNSNYYTSNNRHHMTKISLNKCHSMELMHQQMQQLQEQEQEQEQQTATTTHLQHLQHYEHKPTNHHMHANHNIANHYFSIEPLLKANRKNKESIECHEDEKKKEGEEGVFYVTSSKLSYHSPRQDDNSCSFINTKINPNIANTNNTANANVTAATRLSNPIANCNDALINGEIDYEFTSRFRHSTPIMQRRRLRQQQALIRQRSPSQSSSLYQSFNASLQAPMTTASAGRYSNIQQRLDLNNSTRRSVNGDSGGTGGSVGPTNKMMDLNSSPFNSLTTGMSLPQ</sequence>
<keyword evidence="3" id="KW-1185">Reference proteome</keyword>
<reference evidence="2" key="2">
    <citation type="submission" date="2020-05" db="UniProtKB">
        <authorList>
            <consortium name="EnsemblMetazoa"/>
        </authorList>
    </citation>
    <scope>IDENTIFICATION</scope>
    <source>
        <strain evidence="2">IAEA</strain>
    </source>
</reference>
<evidence type="ECO:0000256" key="1">
    <source>
        <dbReference type="SAM" id="MobiDB-lite"/>
    </source>
</evidence>
<reference evidence="3" key="1">
    <citation type="submission" date="2014-03" db="EMBL/GenBank/DDBJ databases">
        <authorList>
            <person name="Aksoy S."/>
            <person name="Warren W."/>
            <person name="Wilson R.K."/>
        </authorList>
    </citation>
    <scope>NUCLEOTIDE SEQUENCE [LARGE SCALE GENOMIC DNA]</scope>
    <source>
        <strain evidence="3">IAEA</strain>
    </source>
</reference>
<protein>
    <submittedName>
        <fullName evidence="2">Uncharacterized protein</fullName>
    </submittedName>
</protein>
<name>A0A1A9ZKC5_GLOPL</name>
<feature type="region of interest" description="Disordered" evidence="1">
    <location>
        <begin position="71"/>
        <end position="114"/>
    </location>
</feature>
<evidence type="ECO:0000313" key="2">
    <source>
        <dbReference type="EnsemblMetazoa" id="GPAI017508-PA"/>
    </source>
</evidence>
<organism evidence="2 3">
    <name type="scientific">Glossina pallidipes</name>
    <name type="common">Tsetse fly</name>
    <dbReference type="NCBI Taxonomy" id="7398"/>
    <lineage>
        <taxon>Eukaryota</taxon>
        <taxon>Metazoa</taxon>
        <taxon>Ecdysozoa</taxon>
        <taxon>Arthropoda</taxon>
        <taxon>Hexapoda</taxon>
        <taxon>Insecta</taxon>
        <taxon>Pterygota</taxon>
        <taxon>Neoptera</taxon>
        <taxon>Endopterygota</taxon>
        <taxon>Diptera</taxon>
        <taxon>Brachycera</taxon>
        <taxon>Muscomorpha</taxon>
        <taxon>Hippoboscoidea</taxon>
        <taxon>Glossinidae</taxon>
        <taxon>Glossina</taxon>
    </lineage>
</organism>
<feature type="region of interest" description="Disordered" evidence="1">
    <location>
        <begin position="240"/>
        <end position="278"/>
    </location>
</feature>
<accession>A0A1A9ZKC5</accession>
<feature type="region of interest" description="Disordered" evidence="1">
    <location>
        <begin position="509"/>
        <end position="553"/>
    </location>
</feature>
<proteinExistence type="predicted"/>
<dbReference type="STRING" id="7398.A0A1A9ZKC5"/>
<feature type="region of interest" description="Disordered" evidence="1">
    <location>
        <begin position="302"/>
        <end position="323"/>
    </location>
</feature>
<dbReference type="VEuPathDB" id="VectorBase:GPAI017508"/>
<evidence type="ECO:0000313" key="3">
    <source>
        <dbReference type="Proteomes" id="UP000092445"/>
    </source>
</evidence>
<dbReference type="Proteomes" id="UP000092445">
    <property type="component" value="Unassembled WGS sequence"/>
</dbReference>